<evidence type="ECO:0000313" key="3">
    <source>
        <dbReference type="EMBL" id="CDH52237.1"/>
    </source>
</evidence>
<evidence type="ECO:0000256" key="2">
    <source>
        <dbReference type="SAM" id="Phobius"/>
    </source>
</evidence>
<reference evidence="3" key="1">
    <citation type="submission" date="2013-08" db="EMBL/GenBank/DDBJ databases">
        <title>Gene expansion shapes genome architecture in the human pathogen Lichtheimia corymbifera: an evolutionary genomics analysis in the ancient terrestrial Mucorales (Mucoromycotina).</title>
        <authorList>
            <person name="Schwartze V.U."/>
            <person name="Winter S."/>
            <person name="Shelest E."/>
            <person name="Marcet-Houben M."/>
            <person name="Horn F."/>
            <person name="Wehner S."/>
            <person name="Hoffmann K."/>
            <person name="Riege K."/>
            <person name="Sammeth M."/>
            <person name="Nowrousian M."/>
            <person name="Valiante V."/>
            <person name="Linde J."/>
            <person name="Jacobsen I.D."/>
            <person name="Marz M."/>
            <person name="Brakhage A.A."/>
            <person name="Gabaldon T."/>
            <person name="Bocker S."/>
            <person name="Voigt K."/>
        </authorList>
    </citation>
    <scope>NUCLEOTIDE SEQUENCE [LARGE SCALE GENOMIC DNA]</scope>
    <source>
        <strain evidence="3">FSU 9682</strain>
    </source>
</reference>
<dbReference type="PANTHER" id="PTHR38848:SF3">
    <property type="entry name" value="G-PROTEIN COUPLED RECEPTORS FAMILY 3 PROFILE DOMAIN-CONTAINING PROTEIN"/>
    <property type="match status" value="1"/>
</dbReference>
<keyword evidence="2" id="KW-0472">Membrane</keyword>
<dbReference type="Proteomes" id="UP000027586">
    <property type="component" value="Unassembled WGS sequence"/>
</dbReference>
<feature type="transmembrane region" description="Helical" evidence="2">
    <location>
        <begin position="54"/>
        <end position="77"/>
    </location>
</feature>
<protein>
    <recommendedName>
        <fullName evidence="5">G-protein coupled receptors family 1 profile domain-containing protein</fullName>
    </recommendedName>
</protein>
<feature type="transmembrane region" description="Helical" evidence="2">
    <location>
        <begin position="131"/>
        <end position="149"/>
    </location>
</feature>
<evidence type="ECO:0008006" key="5">
    <source>
        <dbReference type="Google" id="ProtNLM"/>
    </source>
</evidence>
<organism evidence="3 4">
    <name type="scientific">Lichtheimia corymbifera JMRC:FSU:9682</name>
    <dbReference type="NCBI Taxonomy" id="1263082"/>
    <lineage>
        <taxon>Eukaryota</taxon>
        <taxon>Fungi</taxon>
        <taxon>Fungi incertae sedis</taxon>
        <taxon>Mucoromycota</taxon>
        <taxon>Mucoromycotina</taxon>
        <taxon>Mucoromycetes</taxon>
        <taxon>Mucorales</taxon>
        <taxon>Lichtheimiaceae</taxon>
        <taxon>Lichtheimia</taxon>
    </lineage>
</organism>
<proteinExistence type="predicted"/>
<dbReference type="PANTHER" id="PTHR38848">
    <property type="entry name" value="G-PROTEIN COUPLED RECEPTORS FAMILY 3 PROFILE DOMAIN-CONTAINING PROTEIN"/>
    <property type="match status" value="1"/>
</dbReference>
<feature type="transmembrane region" description="Helical" evidence="2">
    <location>
        <begin position="23"/>
        <end position="42"/>
    </location>
</feature>
<feature type="transmembrane region" description="Helical" evidence="2">
    <location>
        <begin position="243"/>
        <end position="265"/>
    </location>
</feature>
<feature type="region of interest" description="Disordered" evidence="1">
    <location>
        <begin position="309"/>
        <end position="345"/>
    </location>
</feature>
<evidence type="ECO:0000313" key="4">
    <source>
        <dbReference type="Proteomes" id="UP000027586"/>
    </source>
</evidence>
<dbReference type="OrthoDB" id="3210850at2759"/>
<dbReference type="AlphaFoldDB" id="A0A068RRG1"/>
<comment type="caution">
    <text evidence="3">The sequence shown here is derived from an EMBL/GenBank/DDBJ whole genome shotgun (WGS) entry which is preliminary data.</text>
</comment>
<feature type="compositionally biased region" description="Polar residues" evidence="1">
    <location>
        <begin position="331"/>
        <end position="345"/>
    </location>
</feature>
<feature type="transmembrane region" description="Helical" evidence="2">
    <location>
        <begin position="161"/>
        <end position="188"/>
    </location>
</feature>
<keyword evidence="2" id="KW-1133">Transmembrane helix</keyword>
<dbReference type="EMBL" id="CBTN010000012">
    <property type="protein sequence ID" value="CDH52237.1"/>
    <property type="molecule type" value="Genomic_DNA"/>
</dbReference>
<sequence length="345" mass="38351">MVDNILAPTIGYDSSPGPDSLELMSETLSLTCISILATAFGFKTNNQRMSRLTYGQFLVLLLYMLSWAFCVTSMVVISTNDGNAVSCTMGILTCDVFYAATKITIYAWLIERAHLATAKRTTRRHSPLYRFNIALLSPYIGIFVLMVIFRNDHLLEDGTCIIGLQYIASIPLLCYDFILNLYLTILFVRPLVSANRDSSGDVDARKETRLYKLTRRTVVAAAVCLIVSMINVLILAIGRGYERGVVCLTMCTVDVTINVLTIHWVTTHRIKVSLRSMSAHARSNSHSTPASSPHGEDTLAMDYHHQNIAMNTNMPNPNKTNCSRDDDDSIHSTQVSQSSLIKALH</sequence>
<accession>A0A068RRG1</accession>
<name>A0A068RRG1_9FUNG</name>
<dbReference type="VEuPathDB" id="FungiDB:LCOR_03740.1"/>
<feature type="transmembrane region" description="Helical" evidence="2">
    <location>
        <begin position="89"/>
        <end position="110"/>
    </location>
</feature>
<gene>
    <name evidence="3" type="ORF">LCOR_03740.1</name>
</gene>
<keyword evidence="2" id="KW-0812">Transmembrane</keyword>
<feature type="transmembrane region" description="Helical" evidence="2">
    <location>
        <begin position="218"/>
        <end position="237"/>
    </location>
</feature>
<feature type="compositionally biased region" description="Low complexity" evidence="1">
    <location>
        <begin position="310"/>
        <end position="321"/>
    </location>
</feature>
<keyword evidence="4" id="KW-1185">Reference proteome</keyword>
<evidence type="ECO:0000256" key="1">
    <source>
        <dbReference type="SAM" id="MobiDB-lite"/>
    </source>
</evidence>